<dbReference type="Proteomes" id="UP000094801">
    <property type="component" value="Unassembled WGS sequence"/>
</dbReference>
<evidence type="ECO:0008006" key="10">
    <source>
        <dbReference type="Google" id="ProtNLM"/>
    </source>
</evidence>
<evidence type="ECO:0000259" key="7">
    <source>
        <dbReference type="Pfam" id="PF08572"/>
    </source>
</evidence>
<evidence type="ECO:0000313" key="8">
    <source>
        <dbReference type="EMBL" id="ODV84804.1"/>
    </source>
</evidence>
<dbReference type="PANTHER" id="PTHR14212">
    <property type="entry name" value="U4/U6-ASSOCIATED RNA SPLICING FACTOR-RELATED"/>
    <property type="match status" value="1"/>
</dbReference>
<dbReference type="PANTHER" id="PTHR14212:SF0">
    <property type="entry name" value="U4_U6 SMALL NUCLEAR RIBONUCLEOPROTEIN PRP3"/>
    <property type="match status" value="1"/>
</dbReference>
<dbReference type="CDD" id="cd24162">
    <property type="entry name" value="Prp3_C"/>
    <property type="match status" value="1"/>
</dbReference>
<evidence type="ECO:0000313" key="9">
    <source>
        <dbReference type="Proteomes" id="UP000094801"/>
    </source>
</evidence>
<keyword evidence="2" id="KW-0507">mRNA processing</keyword>
<keyword evidence="4" id="KW-0539">Nucleus</keyword>
<evidence type="ECO:0000256" key="3">
    <source>
        <dbReference type="ARBA" id="ARBA00023187"/>
    </source>
</evidence>
<reference evidence="9" key="1">
    <citation type="submission" date="2016-04" db="EMBL/GenBank/DDBJ databases">
        <title>Comparative genomics of biotechnologically important yeasts.</title>
        <authorList>
            <consortium name="DOE Joint Genome Institute"/>
            <person name="Riley R."/>
            <person name="Haridas S."/>
            <person name="Wolfe K.H."/>
            <person name="Lopes M.R."/>
            <person name="Hittinger C.T."/>
            <person name="Goker M."/>
            <person name="Salamov A."/>
            <person name="Wisecaver J."/>
            <person name="Long T.M."/>
            <person name="Aerts A.L."/>
            <person name="Barry K."/>
            <person name="Choi C."/>
            <person name="Clum A."/>
            <person name="Coughlan A.Y."/>
            <person name="Deshpande S."/>
            <person name="Douglass A.P."/>
            <person name="Hanson S.J."/>
            <person name="Klenk H.-P."/>
            <person name="Labutti K."/>
            <person name="Lapidus A."/>
            <person name="Lindquist E."/>
            <person name="Lipzen A."/>
            <person name="Meier-Kolthoff J.P."/>
            <person name="Ohm R.A."/>
            <person name="Otillar R.P."/>
            <person name="Pangilinan J."/>
            <person name="Peng Y."/>
            <person name="Rokas A."/>
            <person name="Rosa C.A."/>
            <person name="Scheuner C."/>
            <person name="Sibirny A.A."/>
            <person name="Slot J.C."/>
            <person name="Stielow J.B."/>
            <person name="Sun H."/>
            <person name="Kurtzman C.P."/>
            <person name="Blackwell M."/>
            <person name="Grigoriev I.V."/>
            <person name="Jeffries T.W."/>
        </authorList>
    </citation>
    <scope>NUCLEOTIDE SEQUENCE [LARGE SCALE GENOMIC DNA]</scope>
    <source>
        <strain evidence="9">NRRL YB-2248</strain>
    </source>
</reference>
<feature type="domain" description="Small nuclear ribonucleoprotein Prp3 C-terminal" evidence="6">
    <location>
        <begin position="349"/>
        <end position="489"/>
    </location>
</feature>
<dbReference type="GO" id="GO:0046540">
    <property type="term" value="C:U4/U6 x U5 tri-snRNP complex"/>
    <property type="evidence" value="ECO:0007669"/>
    <property type="project" value="InterPro"/>
</dbReference>
<evidence type="ECO:0000256" key="4">
    <source>
        <dbReference type="ARBA" id="ARBA00023242"/>
    </source>
</evidence>
<dbReference type="InterPro" id="IPR027104">
    <property type="entry name" value="Prp3"/>
</dbReference>
<dbReference type="GO" id="GO:0000398">
    <property type="term" value="P:mRNA splicing, via spliceosome"/>
    <property type="evidence" value="ECO:0007669"/>
    <property type="project" value="InterPro"/>
</dbReference>
<evidence type="ECO:0000256" key="5">
    <source>
        <dbReference type="SAM" id="MobiDB-lite"/>
    </source>
</evidence>
<feature type="region of interest" description="Disordered" evidence="5">
    <location>
        <begin position="1"/>
        <end position="65"/>
    </location>
</feature>
<dbReference type="STRING" id="983967.A0A1E4SZ95"/>
<sequence length="494" mass="57118">MSGSKRPIDGPAPSRLGSNKKPRSQHDRSQNVFERLSGTGTKQPTETNTNTNPNTSAKKQGTENNDTNVLSSIEIHPLLRKTSPSVVVPKSYNPLKNHKVRDGFVVNPYINQQDFSIAPDRPRRELKMNPQGKFIERAKELRAKREAERKELEEREKLQIQGLTPIETLGEQNYIPEEPPSIEWWDKPFVKGRDYSNIDKEDGIMYGVGNTDEDSNPITIYIQHPVPIMPAGEKHKHVPEQPLYLTKKEMKKLRRNERAIKLKEKQDRIKLGLDPTPAPKIKLKNLMNVLTNDAIKNPTEVEMKVRKEIEERRLKHERDNLERMANAEDKSEKIHRKIENDLDKGYHSAVFKIDRLMNPQHCYKVDINAKQLGLFGMCLNLKDGFTLIVVEGGEKFIGKYKKLLMDRINWTENIASKKKKLLTQGEEENGEVDNETEDIEDLSTNKCQLLWEGQLSSLHFSKWSVYDFNNNEEVMALLSRYKLENYWIQASNQT</sequence>
<comment type="subcellular location">
    <subcellularLocation>
        <location evidence="1">Nucleus</location>
    </subcellularLocation>
</comment>
<protein>
    <recommendedName>
        <fullName evidence="10">Pre-mRNA-splicing factor 3 domain-containing protein</fullName>
    </recommendedName>
</protein>
<proteinExistence type="predicted"/>
<evidence type="ECO:0000259" key="6">
    <source>
        <dbReference type="Pfam" id="PF06544"/>
    </source>
</evidence>
<dbReference type="Pfam" id="PF06544">
    <property type="entry name" value="Prp3_C"/>
    <property type="match status" value="1"/>
</dbReference>
<evidence type="ECO:0000256" key="2">
    <source>
        <dbReference type="ARBA" id="ARBA00022664"/>
    </source>
</evidence>
<feature type="domain" description="Pre-mRNA-splicing factor 3" evidence="7">
    <location>
        <begin position="107"/>
        <end position="324"/>
    </location>
</feature>
<name>A0A1E4SZ95_9ASCO</name>
<feature type="compositionally biased region" description="Polar residues" evidence="5">
    <location>
        <begin position="56"/>
        <end position="65"/>
    </location>
</feature>
<keyword evidence="9" id="KW-1185">Reference proteome</keyword>
<gene>
    <name evidence="8" type="ORF">CANARDRAFT_28942</name>
</gene>
<dbReference type="InterPro" id="IPR010541">
    <property type="entry name" value="Prp3_C"/>
</dbReference>
<dbReference type="Pfam" id="PF08572">
    <property type="entry name" value="PRP3"/>
    <property type="match status" value="1"/>
</dbReference>
<dbReference type="InterPro" id="IPR013881">
    <property type="entry name" value="Pre-mRNA_splic_Prp3_dom"/>
</dbReference>
<feature type="compositionally biased region" description="Low complexity" evidence="5">
    <location>
        <begin position="38"/>
        <end position="55"/>
    </location>
</feature>
<accession>A0A1E4SZ95</accession>
<dbReference type="AlphaFoldDB" id="A0A1E4SZ95"/>
<organism evidence="8 9">
    <name type="scientific">[Candida] arabinofermentans NRRL YB-2248</name>
    <dbReference type="NCBI Taxonomy" id="983967"/>
    <lineage>
        <taxon>Eukaryota</taxon>
        <taxon>Fungi</taxon>
        <taxon>Dikarya</taxon>
        <taxon>Ascomycota</taxon>
        <taxon>Saccharomycotina</taxon>
        <taxon>Pichiomycetes</taxon>
        <taxon>Pichiales</taxon>
        <taxon>Pichiaceae</taxon>
        <taxon>Ogataea</taxon>
        <taxon>Ogataea/Candida clade</taxon>
    </lineage>
</organism>
<dbReference type="OrthoDB" id="10264544at2759"/>
<keyword evidence="3" id="KW-0508">mRNA splicing</keyword>
<dbReference type="EMBL" id="KV453855">
    <property type="protein sequence ID" value="ODV84804.1"/>
    <property type="molecule type" value="Genomic_DNA"/>
</dbReference>
<evidence type="ECO:0000256" key="1">
    <source>
        <dbReference type="ARBA" id="ARBA00004123"/>
    </source>
</evidence>